<protein>
    <recommendedName>
        <fullName evidence="2">Fungal-type protein kinase domain-containing protein</fullName>
    </recommendedName>
</protein>
<reference evidence="3" key="1">
    <citation type="submission" date="2020-05" db="EMBL/GenBank/DDBJ databases">
        <title>Mycena genomes resolve the evolution of fungal bioluminescence.</title>
        <authorList>
            <person name="Tsai I.J."/>
        </authorList>
    </citation>
    <scope>NUCLEOTIDE SEQUENCE</scope>
    <source>
        <strain evidence="3">110903Hualien_Pintung</strain>
    </source>
</reference>
<dbReference type="EMBL" id="JACAZE010000016">
    <property type="protein sequence ID" value="KAF7296456.1"/>
    <property type="molecule type" value="Genomic_DNA"/>
</dbReference>
<dbReference type="Pfam" id="PF17667">
    <property type="entry name" value="Pkinase_fungal"/>
    <property type="match status" value="1"/>
</dbReference>
<comment type="caution">
    <text evidence="3">The sequence shown here is derived from an EMBL/GenBank/DDBJ whole genome shotgun (WGS) entry which is preliminary data.</text>
</comment>
<feature type="compositionally biased region" description="Basic and acidic residues" evidence="1">
    <location>
        <begin position="862"/>
        <end position="877"/>
    </location>
</feature>
<dbReference type="InterPro" id="IPR040976">
    <property type="entry name" value="Pkinase_fungal"/>
</dbReference>
<name>A0A8H6SCZ8_MYCCL</name>
<dbReference type="Proteomes" id="UP000613580">
    <property type="component" value="Unassembled WGS sequence"/>
</dbReference>
<dbReference type="SUPFAM" id="SSF56112">
    <property type="entry name" value="Protein kinase-like (PK-like)"/>
    <property type="match status" value="1"/>
</dbReference>
<dbReference type="OrthoDB" id="3271139at2759"/>
<dbReference type="InterPro" id="IPR011009">
    <property type="entry name" value="Kinase-like_dom_sf"/>
</dbReference>
<dbReference type="Gene3D" id="1.10.510.10">
    <property type="entry name" value="Transferase(Phosphotransferase) domain 1"/>
    <property type="match status" value="1"/>
</dbReference>
<accession>A0A8H6SCZ8</accession>
<dbReference type="PANTHER" id="PTHR38248:SF2">
    <property type="entry name" value="FUNK1 11"/>
    <property type="match status" value="1"/>
</dbReference>
<feature type="domain" description="Fungal-type protein kinase" evidence="2">
    <location>
        <begin position="248"/>
        <end position="668"/>
    </location>
</feature>
<organism evidence="3 4">
    <name type="scientific">Mycena chlorophos</name>
    <name type="common">Agaric fungus</name>
    <name type="synonym">Agaricus chlorophos</name>
    <dbReference type="NCBI Taxonomy" id="658473"/>
    <lineage>
        <taxon>Eukaryota</taxon>
        <taxon>Fungi</taxon>
        <taxon>Dikarya</taxon>
        <taxon>Basidiomycota</taxon>
        <taxon>Agaricomycotina</taxon>
        <taxon>Agaricomycetes</taxon>
        <taxon>Agaricomycetidae</taxon>
        <taxon>Agaricales</taxon>
        <taxon>Marasmiineae</taxon>
        <taxon>Mycenaceae</taxon>
        <taxon>Mycena</taxon>
    </lineage>
</organism>
<dbReference type="AlphaFoldDB" id="A0A8H6SCZ8"/>
<proteinExistence type="predicted"/>
<dbReference type="PANTHER" id="PTHR38248">
    <property type="entry name" value="FUNK1 6"/>
    <property type="match status" value="1"/>
</dbReference>
<sequence length="877" mass="96998">MSNPQTPPASASASSPSATRVQSDAPAAPHPARHATPLPAVAPAHHTVKTLDGTPRKEKIGSVHTSQANTADVLLQSHGPTKDKWYSSTVGGYAYRQGGEAMDLLDRYMAPRGPAELSAEDATVAAILANEDLQPLLEKATRAANHKKKSKTTGRRLRQEPKIAPALIEVLETMVESFDDAHRPLVEDGQAKRIGPLDKGDHYTGPDILIGLPGHFEAALGRNWALSKVIELKDVTEIFDENGAVVDSNEAREAMTQLSKSARSLLMFSHRTHTWVTAVFQRRYARIFCFDRTGFVVSSKFDWIKEPKVFATLYYRLFHPPGHTGRIDGDDFTIERLSDSETDQHRKARLFAAIQDHEYYKDKYSTLEEISDSLLAIRASRRDDQGTEREVTCLAFGDLLSQSDGLFSRATTVFRVIIEEDLEERQPGSQVGVYALKDAWRESCRQPEADFYDTIARYCRESGIDMQNMAQCHGSVDVGTLSGENNGVHTTRFLRLQETQKREEHLRVHVRTLLTPVGIPLNEFPSIQTLIGGLYNAMTHHQIAFNAGVLHRDVSEGNVMLVEATPKDELPKGFLMDWDYAEFTVAGAKAFNDWIAENAADREPVTTDSDKVDKKLKDITGTRPYMAIEILEASIGTVVRNLRPEDAKVRHGAHHDLESFYWLLVWMVLRHTEHTGGDRAAAKLFDAEDVPTMKRGYTQKASPANPTASPLLMRTTARRDLLQHDSVLELFKEAFEATTWGDNDNAPAKPFTPPPNQTKYDRGPSTKAGNDADTQAPDASDDGDSDVEMSGQDEDEESESANEQLQKAKKKSTPAAGGSGKRQRQEVEDPELNAGSGSKKRRTAAPRAAGNTSGGSAQTSDRSLRPRDEKGRVKGKK</sequence>
<evidence type="ECO:0000313" key="3">
    <source>
        <dbReference type="EMBL" id="KAF7296456.1"/>
    </source>
</evidence>
<evidence type="ECO:0000313" key="4">
    <source>
        <dbReference type="Proteomes" id="UP000613580"/>
    </source>
</evidence>
<evidence type="ECO:0000256" key="1">
    <source>
        <dbReference type="SAM" id="MobiDB-lite"/>
    </source>
</evidence>
<feature type="compositionally biased region" description="Polar residues" evidence="1">
    <location>
        <begin position="850"/>
        <end position="861"/>
    </location>
</feature>
<feature type="region of interest" description="Disordered" evidence="1">
    <location>
        <begin position="740"/>
        <end position="877"/>
    </location>
</feature>
<feature type="region of interest" description="Disordered" evidence="1">
    <location>
        <begin position="1"/>
        <end position="44"/>
    </location>
</feature>
<evidence type="ECO:0000259" key="2">
    <source>
        <dbReference type="Pfam" id="PF17667"/>
    </source>
</evidence>
<keyword evidence="4" id="KW-1185">Reference proteome</keyword>
<gene>
    <name evidence="3" type="ORF">HMN09_01052000</name>
</gene>
<feature type="compositionally biased region" description="Low complexity" evidence="1">
    <location>
        <begin position="8"/>
        <end position="18"/>
    </location>
</feature>
<feature type="compositionally biased region" description="Acidic residues" evidence="1">
    <location>
        <begin position="779"/>
        <end position="800"/>
    </location>
</feature>